<evidence type="ECO:0000256" key="1">
    <source>
        <dbReference type="SAM" id="MobiDB-lite"/>
    </source>
</evidence>
<evidence type="ECO:0000313" key="3">
    <source>
        <dbReference type="Proteomes" id="UP001162483"/>
    </source>
</evidence>
<reference evidence="2" key="1">
    <citation type="submission" date="2023-05" db="EMBL/GenBank/DDBJ databases">
        <authorList>
            <person name="Stuckert A."/>
        </authorList>
    </citation>
    <scope>NUCLEOTIDE SEQUENCE</scope>
</reference>
<feature type="non-terminal residue" evidence="2">
    <location>
        <position position="1"/>
    </location>
</feature>
<keyword evidence="3" id="KW-1185">Reference proteome</keyword>
<name>A0ABN9ELK2_9NEOB</name>
<feature type="region of interest" description="Disordered" evidence="1">
    <location>
        <begin position="1"/>
        <end position="22"/>
    </location>
</feature>
<dbReference type="EMBL" id="CATNWA010015666">
    <property type="protein sequence ID" value="CAI9585598.1"/>
    <property type="molecule type" value="Genomic_DNA"/>
</dbReference>
<accession>A0ABN9ELK2</accession>
<protein>
    <submittedName>
        <fullName evidence="2">Uncharacterized protein</fullName>
    </submittedName>
</protein>
<proteinExistence type="predicted"/>
<gene>
    <name evidence="2" type="ORF">SPARVUS_LOCUS10246498</name>
</gene>
<sequence length="111" mass="12133">CDWDLSRSCDRRAGESRRSHDPKFLSQPTACIMANPRFTSVRVVPLRIRTKIRADAPPAQRIEDLRAGAFISNSPPPALGNATVLGTSAAYSNVMQGLLSLRVTEHGSPFK</sequence>
<organism evidence="2 3">
    <name type="scientific">Staurois parvus</name>
    <dbReference type="NCBI Taxonomy" id="386267"/>
    <lineage>
        <taxon>Eukaryota</taxon>
        <taxon>Metazoa</taxon>
        <taxon>Chordata</taxon>
        <taxon>Craniata</taxon>
        <taxon>Vertebrata</taxon>
        <taxon>Euteleostomi</taxon>
        <taxon>Amphibia</taxon>
        <taxon>Batrachia</taxon>
        <taxon>Anura</taxon>
        <taxon>Neobatrachia</taxon>
        <taxon>Ranoidea</taxon>
        <taxon>Ranidae</taxon>
        <taxon>Staurois</taxon>
    </lineage>
</organism>
<comment type="caution">
    <text evidence="2">The sequence shown here is derived from an EMBL/GenBank/DDBJ whole genome shotgun (WGS) entry which is preliminary data.</text>
</comment>
<dbReference type="Proteomes" id="UP001162483">
    <property type="component" value="Unassembled WGS sequence"/>
</dbReference>
<evidence type="ECO:0000313" key="2">
    <source>
        <dbReference type="EMBL" id="CAI9585598.1"/>
    </source>
</evidence>